<organism evidence="1 2">
    <name type="scientific">Candidatus Yonathbacteria bacterium RIFCSPLOWO2_01_FULL_47_33b</name>
    <dbReference type="NCBI Taxonomy" id="1802727"/>
    <lineage>
        <taxon>Bacteria</taxon>
        <taxon>Candidatus Yonathiibacteriota</taxon>
    </lineage>
</organism>
<evidence type="ECO:0000313" key="2">
    <source>
        <dbReference type="Proteomes" id="UP000177987"/>
    </source>
</evidence>
<dbReference type="EMBL" id="MHUW01000019">
    <property type="protein sequence ID" value="OHA83311.1"/>
    <property type="molecule type" value="Genomic_DNA"/>
</dbReference>
<protein>
    <submittedName>
        <fullName evidence="1">Uncharacterized protein</fullName>
    </submittedName>
</protein>
<dbReference type="Proteomes" id="UP000177987">
    <property type="component" value="Unassembled WGS sequence"/>
</dbReference>
<proteinExistence type="predicted"/>
<accession>A0A1G2SFT3</accession>
<gene>
    <name evidence="1" type="ORF">A2937_04135</name>
</gene>
<comment type="caution">
    <text evidence="1">The sequence shown here is derived from an EMBL/GenBank/DDBJ whole genome shotgun (WGS) entry which is preliminary data.</text>
</comment>
<dbReference type="AlphaFoldDB" id="A0A1G2SFT3"/>
<sequence>MSEVLSSKEVDMKLAEIAHQMVEQLNDRDHHLARGHDGLMVCADRHLYRLRIEWDKTLLLQGVTCERDQCRKTSSIAEWKFFCENDKERLIETSKVRCPWCGWVTATSEHPMLSRIAWVVSHAYALPEDFLPDITYDSNVFCSKTSVPG</sequence>
<evidence type="ECO:0000313" key="1">
    <source>
        <dbReference type="EMBL" id="OHA83311.1"/>
    </source>
</evidence>
<name>A0A1G2SFT3_9BACT</name>
<reference evidence="1 2" key="1">
    <citation type="journal article" date="2016" name="Nat. Commun.">
        <title>Thousands of microbial genomes shed light on interconnected biogeochemical processes in an aquifer system.</title>
        <authorList>
            <person name="Anantharaman K."/>
            <person name="Brown C.T."/>
            <person name="Hug L.A."/>
            <person name="Sharon I."/>
            <person name="Castelle C.J."/>
            <person name="Probst A.J."/>
            <person name="Thomas B.C."/>
            <person name="Singh A."/>
            <person name="Wilkins M.J."/>
            <person name="Karaoz U."/>
            <person name="Brodie E.L."/>
            <person name="Williams K.H."/>
            <person name="Hubbard S.S."/>
            <person name="Banfield J.F."/>
        </authorList>
    </citation>
    <scope>NUCLEOTIDE SEQUENCE [LARGE SCALE GENOMIC DNA]</scope>
</reference>